<reference evidence="4 5" key="1">
    <citation type="journal article" date="2016" name="Nat. Commun.">
        <title>Thousands of microbial genomes shed light on interconnected biogeochemical processes in an aquifer system.</title>
        <authorList>
            <person name="Anantharaman K."/>
            <person name="Brown C.T."/>
            <person name="Hug L.A."/>
            <person name="Sharon I."/>
            <person name="Castelle C.J."/>
            <person name="Probst A.J."/>
            <person name="Thomas B.C."/>
            <person name="Singh A."/>
            <person name="Wilkins M.J."/>
            <person name="Karaoz U."/>
            <person name="Brodie E.L."/>
            <person name="Williams K.H."/>
            <person name="Hubbard S.S."/>
            <person name="Banfield J.F."/>
        </authorList>
    </citation>
    <scope>NUCLEOTIDE SEQUENCE [LARGE SCALE GENOMIC DNA]</scope>
</reference>
<sequence>KQAWEEIDALYIPPDYKNVNNVVVSGMGGSALGARIIDSYIVDTIRLPIEIYNEYHLPNYVNEDTLVISYSYSGNTEETINATYEALKRNAKVFCITTGGDLAMIAKKEKLPSYIFNPTNNPSNEPRMSLGYSIGAYLSLFHKLGFISLDRDSLDDAINFMYRILTEFNENIDSDRNLPYKYAVSFKNYIPILIASEYLYGIAYAIKNQLNENAKTFSFIFDIPELNHHLLEGLQYPLQNRLNLKFLFFDSKIYSERIQKRYKITMDVIEKNGYDYMVYKPISENKLNQLFEVFIFGSLVAYHMSKIRNVDPLVIPWVDYFKKQLAKV</sequence>
<organism evidence="4 5">
    <name type="scientific">Candidatus Woesebacteria bacterium RBG_13_36_22</name>
    <dbReference type="NCBI Taxonomy" id="1802478"/>
    <lineage>
        <taxon>Bacteria</taxon>
        <taxon>Candidatus Woeseibacteriota</taxon>
    </lineage>
</organism>
<proteinExistence type="inferred from homology"/>
<dbReference type="InterPro" id="IPR001347">
    <property type="entry name" value="SIS_dom"/>
</dbReference>
<evidence type="ECO:0000313" key="4">
    <source>
        <dbReference type="EMBL" id="OGM10399.1"/>
    </source>
</evidence>
<feature type="non-terminal residue" evidence="4">
    <location>
        <position position="1"/>
    </location>
</feature>
<dbReference type="GO" id="GO:0004476">
    <property type="term" value="F:mannose-6-phosphate isomerase activity"/>
    <property type="evidence" value="ECO:0007669"/>
    <property type="project" value="InterPro"/>
</dbReference>
<evidence type="ECO:0000256" key="1">
    <source>
        <dbReference type="ARBA" id="ARBA00010523"/>
    </source>
</evidence>
<dbReference type="Gene3D" id="3.40.50.10490">
    <property type="entry name" value="Glucose-6-phosphate isomerase like protein, domain 1"/>
    <property type="match status" value="2"/>
</dbReference>
<protein>
    <recommendedName>
        <fullName evidence="3">SIS domain-containing protein</fullName>
    </recommendedName>
</protein>
<dbReference type="AlphaFoldDB" id="A0A1F7X6R7"/>
<dbReference type="Pfam" id="PF10432">
    <property type="entry name" value="bact-PGI_C"/>
    <property type="match status" value="1"/>
</dbReference>
<dbReference type="GO" id="GO:1901135">
    <property type="term" value="P:carbohydrate derivative metabolic process"/>
    <property type="evidence" value="ECO:0007669"/>
    <property type="project" value="InterPro"/>
</dbReference>
<keyword evidence="2" id="KW-0413">Isomerase</keyword>
<dbReference type="GO" id="GO:0097367">
    <property type="term" value="F:carbohydrate derivative binding"/>
    <property type="evidence" value="ECO:0007669"/>
    <property type="project" value="InterPro"/>
</dbReference>
<dbReference type="EMBL" id="MGFQ01000014">
    <property type="protein sequence ID" value="OGM10399.1"/>
    <property type="molecule type" value="Genomic_DNA"/>
</dbReference>
<dbReference type="SUPFAM" id="SSF53697">
    <property type="entry name" value="SIS domain"/>
    <property type="match status" value="1"/>
</dbReference>
<dbReference type="InterPro" id="IPR019490">
    <property type="entry name" value="Glu6P/Mann6P_isomerase_C"/>
</dbReference>
<evidence type="ECO:0000259" key="3">
    <source>
        <dbReference type="PROSITE" id="PS51464"/>
    </source>
</evidence>
<comment type="similarity">
    <text evidence="1">Belongs to the PGI/PMI family.</text>
</comment>
<evidence type="ECO:0000313" key="5">
    <source>
        <dbReference type="Proteomes" id="UP000176939"/>
    </source>
</evidence>
<name>A0A1F7X6R7_9BACT</name>
<gene>
    <name evidence="4" type="ORF">A2Z67_06135</name>
</gene>
<dbReference type="InterPro" id="IPR046348">
    <property type="entry name" value="SIS_dom_sf"/>
</dbReference>
<dbReference type="PROSITE" id="PS51464">
    <property type="entry name" value="SIS"/>
    <property type="match status" value="1"/>
</dbReference>
<dbReference type="Proteomes" id="UP000176939">
    <property type="component" value="Unassembled WGS sequence"/>
</dbReference>
<evidence type="ECO:0000256" key="2">
    <source>
        <dbReference type="ARBA" id="ARBA00023235"/>
    </source>
</evidence>
<accession>A0A1F7X6R7</accession>
<feature type="domain" description="SIS" evidence="3">
    <location>
        <begin position="12"/>
        <end position="154"/>
    </location>
</feature>
<dbReference type="Pfam" id="PF01380">
    <property type="entry name" value="SIS"/>
    <property type="match status" value="1"/>
</dbReference>
<dbReference type="GO" id="GO:0004347">
    <property type="term" value="F:glucose-6-phosphate isomerase activity"/>
    <property type="evidence" value="ECO:0007669"/>
    <property type="project" value="InterPro"/>
</dbReference>
<comment type="caution">
    <text evidence="4">The sequence shown here is derived from an EMBL/GenBank/DDBJ whole genome shotgun (WGS) entry which is preliminary data.</text>
</comment>
<dbReference type="CDD" id="cd05637">
    <property type="entry name" value="SIS_PGI_PMI_2"/>
    <property type="match status" value="1"/>
</dbReference>
<dbReference type="GO" id="GO:0005975">
    <property type="term" value="P:carbohydrate metabolic process"/>
    <property type="evidence" value="ECO:0007669"/>
    <property type="project" value="InterPro"/>
</dbReference>